<keyword evidence="2" id="KW-1133">Transmembrane helix</keyword>
<name>A0A6C0JUY0_9ZZZZ</name>
<organism evidence="3">
    <name type="scientific">viral metagenome</name>
    <dbReference type="NCBI Taxonomy" id="1070528"/>
    <lineage>
        <taxon>unclassified sequences</taxon>
        <taxon>metagenomes</taxon>
        <taxon>organismal metagenomes</taxon>
    </lineage>
</organism>
<feature type="region of interest" description="Disordered" evidence="1">
    <location>
        <begin position="204"/>
        <end position="226"/>
    </location>
</feature>
<feature type="transmembrane region" description="Helical" evidence="2">
    <location>
        <begin position="68"/>
        <end position="87"/>
    </location>
</feature>
<protein>
    <submittedName>
        <fullName evidence="3">Uncharacterized protein</fullName>
    </submittedName>
</protein>
<keyword evidence="2" id="KW-0472">Membrane</keyword>
<dbReference type="AlphaFoldDB" id="A0A6C0JUY0"/>
<feature type="compositionally biased region" description="Polar residues" evidence="1">
    <location>
        <begin position="204"/>
        <end position="215"/>
    </location>
</feature>
<evidence type="ECO:0000256" key="1">
    <source>
        <dbReference type="SAM" id="MobiDB-lite"/>
    </source>
</evidence>
<feature type="region of interest" description="Disordered" evidence="1">
    <location>
        <begin position="175"/>
        <end position="194"/>
    </location>
</feature>
<feature type="transmembrane region" description="Helical" evidence="2">
    <location>
        <begin position="34"/>
        <end position="56"/>
    </location>
</feature>
<dbReference type="EMBL" id="MN740705">
    <property type="protein sequence ID" value="QHU09173.1"/>
    <property type="molecule type" value="Genomic_DNA"/>
</dbReference>
<evidence type="ECO:0000256" key="2">
    <source>
        <dbReference type="SAM" id="Phobius"/>
    </source>
</evidence>
<accession>A0A6C0JUY0</accession>
<sequence length="226" mass="25444">MDNLDAEVISGGSSGFFKTVFNFDENSTSEMMNIVQYTFLAILPCVFILKVVRYTVPEDDESKGSLEILAEILLQLAFMVLAMYVSNKAIRYIPTYSKSPYSGGNEFNFYLPFLILLLTMQSKIGSKVNLLYDRGIDMWHGRSNMEPMTNTQTTVRVTQPLSGQIPNDTSYDTSQLLPTNPQMTQLPTSTDTSPNFNRMYQDQPSMPNNTMNEPTAANELGGFSQW</sequence>
<proteinExistence type="predicted"/>
<keyword evidence="2" id="KW-0812">Transmembrane</keyword>
<reference evidence="3" key="1">
    <citation type="journal article" date="2020" name="Nature">
        <title>Giant virus diversity and host interactions through global metagenomics.</title>
        <authorList>
            <person name="Schulz F."/>
            <person name="Roux S."/>
            <person name="Paez-Espino D."/>
            <person name="Jungbluth S."/>
            <person name="Walsh D.A."/>
            <person name="Denef V.J."/>
            <person name="McMahon K.D."/>
            <person name="Konstantinidis K.T."/>
            <person name="Eloe-Fadrosh E.A."/>
            <person name="Kyrpides N.C."/>
            <person name="Woyke T."/>
        </authorList>
    </citation>
    <scope>NUCLEOTIDE SEQUENCE</scope>
    <source>
        <strain evidence="3">GVMAG-S-1074260-58</strain>
    </source>
</reference>
<evidence type="ECO:0000313" key="3">
    <source>
        <dbReference type="EMBL" id="QHU09173.1"/>
    </source>
</evidence>